<reference evidence="4 5" key="1">
    <citation type="submission" date="2020-02" db="EMBL/GenBank/DDBJ databases">
        <title>Genomic and physiological characterization of two novel Nitrospinaceae genera.</title>
        <authorList>
            <person name="Mueller A.J."/>
            <person name="Jung M.-Y."/>
            <person name="Strachan C.R."/>
            <person name="Herbold C.W."/>
            <person name="Kirkegaard R.H."/>
            <person name="Daims H."/>
        </authorList>
    </citation>
    <scope>NUCLEOTIDE SEQUENCE [LARGE SCALE GENOMIC DNA]</scope>
    <source>
        <strain evidence="4">EB</strain>
    </source>
</reference>
<dbReference type="InterPro" id="IPR003593">
    <property type="entry name" value="AAA+_ATPase"/>
</dbReference>
<dbReference type="GO" id="GO:0006355">
    <property type="term" value="P:regulation of DNA-templated transcription"/>
    <property type="evidence" value="ECO:0007669"/>
    <property type="project" value="InterPro"/>
</dbReference>
<evidence type="ECO:0000256" key="1">
    <source>
        <dbReference type="ARBA" id="ARBA00022741"/>
    </source>
</evidence>
<dbReference type="InterPro" id="IPR029016">
    <property type="entry name" value="GAF-like_dom_sf"/>
</dbReference>
<dbReference type="InterPro" id="IPR002078">
    <property type="entry name" value="Sigma_54_int"/>
</dbReference>
<sequence>MNESDYFPTAISKLRELLLALPQARNVDSLLQMMIQKYAEDPSLALCRIWLIRPGDQCETCRLRKECLDQTQCLHLVAQSYGVGADPKKVDTEDDYTRIPLGVGKVGRSAVTAEVEDALSQKEDLEYMVSRHWAQRVNVLGLAVIPVVFRGKVLGVNSFVPFKDADMKGEGLFWGRLVADHLAVSITNAEAFEKIEVLNKQLAEENEYLNQELEETAAFGEILGQSPPMKSLVQQIEMVAGTDANVLITGESGTGKELVAREIHQRSQRSNRPLIKVNCASIPRDLYESEFFGHVKGSFTGAIQDRRGRFELANGGTLFLDEVGEIPLEMQSKLLRVIQEGEFERIGDERTQKTEVRILAATNRNLKKEVQAGAFRGDLFYRLNVFPVELPPLKERKGDIPLLANHFVSLASRKFNKPVKPLSANLMSQLQKYDWPGNIRELQYLIERAVIISQGGRIKLELPDVKTEQTVKEKTTSQVDVTEVIPEKEMKRREKENIIHALNQCAGKIYGEDGAAKLLGIKPTTLTTRIKAMGIKKTFLVK</sequence>
<dbReference type="KEGG" id="nli:G3M70_10615"/>
<gene>
    <name evidence="4" type="ORF">G3M70_10615</name>
</gene>
<dbReference type="SUPFAM" id="SSF46689">
    <property type="entry name" value="Homeodomain-like"/>
    <property type="match status" value="1"/>
</dbReference>
<dbReference type="Pfam" id="PF00158">
    <property type="entry name" value="Sigma54_activat"/>
    <property type="match status" value="1"/>
</dbReference>
<dbReference type="GO" id="GO:0005524">
    <property type="term" value="F:ATP binding"/>
    <property type="evidence" value="ECO:0007669"/>
    <property type="project" value="UniProtKB-KW"/>
</dbReference>
<dbReference type="Gene3D" id="1.10.10.60">
    <property type="entry name" value="Homeodomain-like"/>
    <property type="match status" value="1"/>
</dbReference>
<dbReference type="CDD" id="cd00009">
    <property type="entry name" value="AAA"/>
    <property type="match status" value="1"/>
</dbReference>
<proteinExistence type="predicted"/>
<dbReference type="PANTHER" id="PTHR32071">
    <property type="entry name" value="TRANSCRIPTIONAL REGULATORY PROTEIN"/>
    <property type="match status" value="1"/>
</dbReference>
<dbReference type="Proteomes" id="UP000594688">
    <property type="component" value="Chromosome"/>
</dbReference>
<dbReference type="SUPFAM" id="SSF55781">
    <property type="entry name" value="GAF domain-like"/>
    <property type="match status" value="1"/>
</dbReference>
<name>A0A7T0BWH5_9BACT</name>
<dbReference type="SUPFAM" id="SSF52540">
    <property type="entry name" value="P-loop containing nucleoside triphosphate hydrolases"/>
    <property type="match status" value="1"/>
</dbReference>
<dbReference type="InterPro" id="IPR025943">
    <property type="entry name" value="Sigma_54_int_dom_ATP-bd_2"/>
</dbReference>
<evidence type="ECO:0000259" key="3">
    <source>
        <dbReference type="PROSITE" id="PS50045"/>
    </source>
</evidence>
<dbReference type="InterPro" id="IPR058031">
    <property type="entry name" value="AAA_lid_NorR"/>
</dbReference>
<feature type="domain" description="Sigma-54 factor interaction" evidence="3">
    <location>
        <begin position="222"/>
        <end position="451"/>
    </location>
</feature>
<protein>
    <submittedName>
        <fullName evidence="4">AAA domain-containing protein</fullName>
    </submittedName>
</protein>
<dbReference type="EMBL" id="CP048685">
    <property type="protein sequence ID" value="QPJ62297.1"/>
    <property type="molecule type" value="Genomic_DNA"/>
</dbReference>
<dbReference type="AlphaFoldDB" id="A0A7T0BWH5"/>
<dbReference type="InterPro" id="IPR025662">
    <property type="entry name" value="Sigma_54_int_dom_ATP-bd_1"/>
</dbReference>
<organism evidence="4 5">
    <name type="scientific">Candidatus Nitronauta litoralis</name>
    <dbReference type="NCBI Taxonomy" id="2705533"/>
    <lineage>
        <taxon>Bacteria</taxon>
        <taxon>Pseudomonadati</taxon>
        <taxon>Nitrospinota/Tectimicrobiota group</taxon>
        <taxon>Nitrospinota</taxon>
        <taxon>Nitrospinia</taxon>
        <taxon>Nitrospinales</taxon>
        <taxon>Nitrospinaceae</taxon>
        <taxon>Candidatus Nitronauta</taxon>
    </lineage>
</organism>
<dbReference type="Gene3D" id="1.10.8.60">
    <property type="match status" value="1"/>
</dbReference>
<dbReference type="InterPro" id="IPR009057">
    <property type="entry name" value="Homeodomain-like_sf"/>
</dbReference>
<dbReference type="Gene3D" id="3.30.450.40">
    <property type="match status" value="1"/>
</dbReference>
<keyword evidence="1" id="KW-0547">Nucleotide-binding</keyword>
<evidence type="ECO:0000313" key="5">
    <source>
        <dbReference type="Proteomes" id="UP000594688"/>
    </source>
</evidence>
<dbReference type="SMART" id="SM00382">
    <property type="entry name" value="AAA"/>
    <property type="match status" value="1"/>
</dbReference>
<dbReference type="PROSITE" id="PS00676">
    <property type="entry name" value="SIGMA54_INTERACT_2"/>
    <property type="match status" value="1"/>
</dbReference>
<dbReference type="InterPro" id="IPR027417">
    <property type="entry name" value="P-loop_NTPase"/>
</dbReference>
<keyword evidence="2" id="KW-0067">ATP-binding</keyword>
<dbReference type="FunFam" id="3.40.50.300:FF:000006">
    <property type="entry name" value="DNA-binding transcriptional regulator NtrC"/>
    <property type="match status" value="1"/>
</dbReference>
<dbReference type="PROSITE" id="PS50045">
    <property type="entry name" value="SIGMA54_INTERACT_4"/>
    <property type="match status" value="1"/>
</dbReference>
<dbReference type="PROSITE" id="PS00675">
    <property type="entry name" value="SIGMA54_INTERACT_1"/>
    <property type="match status" value="1"/>
</dbReference>
<accession>A0A7T0BWH5</accession>
<evidence type="ECO:0000256" key="2">
    <source>
        <dbReference type="ARBA" id="ARBA00022840"/>
    </source>
</evidence>
<dbReference type="Gene3D" id="3.40.50.300">
    <property type="entry name" value="P-loop containing nucleotide triphosphate hydrolases"/>
    <property type="match status" value="1"/>
</dbReference>
<evidence type="ECO:0000313" key="4">
    <source>
        <dbReference type="EMBL" id="QPJ62297.1"/>
    </source>
</evidence>
<dbReference type="PANTHER" id="PTHR32071:SF57">
    <property type="entry name" value="C4-DICARBOXYLATE TRANSPORT TRANSCRIPTIONAL REGULATORY PROTEIN DCTD"/>
    <property type="match status" value="1"/>
</dbReference>
<dbReference type="Pfam" id="PF25601">
    <property type="entry name" value="AAA_lid_14"/>
    <property type="match status" value="1"/>
</dbReference>